<organism evidence="1 2">
    <name type="scientific">Fistulina hepatica ATCC 64428</name>
    <dbReference type="NCBI Taxonomy" id="1128425"/>
    <lineage>
        <taxon>Eukaryota</taxon>
        <taxon>Fungi</taxon>
        <taxon>Dikarya</taxon>
        <taxon>Basidiomycota</taxon>
        <taxon>Agaricomycotina</taxon>
        <taxon>Agaricomycetes</taxon>
        <taxon>Agaricomycetidae</taxon>
        <taxon>Agaricales</taxon>
        <taxon>Fistulinaceae</taxon>
        <taxon>Fistulina</taxon>
    </lineage>
</organism>
<dbReference type="InterPro" id="IPR039535">
    <property type="entry name" value="ASST-like"/>
</dbReference>
<dbReference type="Pfam" id="PF14269">
    <property type="entry name" value="Arylsulfotran_2"/>
    <property type="match status" value="1"/>
</dbReference>
<dbReference type="OrthoDB" id="5427350at2759"/>
<protein>
    <recommendedName>
        <fullName evidence="3">ASST-domain-containing protein</fullName>
    </recommendedName>
</protein>
<dbReference type="AlphaFoldDB" id="A0A0D7ABT6"/>
<gene>
    <name evidence="1" type="ORF">FISHEDRAFT_17104</name>
</gene>
<accession>A0A0D7ABT6</accession>
<dbReference type="Proteomes" id="UP000054144">
    <property type="component" value="Unassembled WGS sequence"/>
</dbReference>
<evidence type="ECO:0000313" key="1">
    <source>
        <dbReference type="EMBL" id="KIY48140.1"/>
    </source>
</evidence>
<dbReference type="InterPro" id="IPR053143">
    <property type="entry name" value="Arylsulfate_ST"/>
</dbReference>
<sequence length="513" mass="57053">TFLSSEVIAVLALHKSAAYDLGEYGSAPFQSYVVSEYHPVLWNYEVCLTDTTKEKVADGYIFSAPKGAWNHVKMPGPLIFNQDGQMVWTGSEYGPAMSFSLVSYKGEDHIIMWEGDLVNGHGSGYTLLLNNRYEVVAKVTTSGLLGDTLNDLHESAMSPGDTILLTAYVVTPTDLSSVGGTSEGWIVDGVFQEVNVTTGEVLFTWHSLNHVPLYESYQPIGGAGANDDNAWDYFHINSVQKDDYGHYLISARHTHTLYYINSTGDIIWKMGGKDSTFAMCSKCSFSWQHDSRLHGSHQVSLFDNGGTDAVFDESTSRGLLLDINFEQKSVSLHSEYLPPHHEISNSQGGAHIQENGNALIGYGIRPSFYVISEYDNHGRLLWSAKFALNRQQSCRCHTSENSCDRAYRFAWNARPHFPPEVTVRRDHRRTRVFVSWNGATEVARWQLLGALAEAVPPNATSVPSSAIVSLQNASWADFETEIVWEGPGRYSFFQIAAMNAIDQYLVYSDFIAA</sequence>
<evidence type="ECO:0008006" key="3">
    <source>
        <dbReference type="Google" id="ProtNLM"/>
    </source>
</evidence>
<feature type="non-terminal residue" evidence="1">
    <location>
        <position position="1"/>
    </location>
</feature>
<proteinExistence type="predicted"/>
<name>A0A0D7ABT6_9AGAR</name>
<dbReference type="PANTHER" id="PTHR35340">
    <property type="entry name" value="PQQ ENZYME REPEAT PROTEIN-RELATED"/>
    <property type="match status" value="1"/>
</dbReference>
<dbReference type="EMBL" id="KN881856">
    <property type="protein sequence ID" value="KIY48140.1"/>
    <property type="molecule type" value="Genomic_DNA"/>
</dbReference>
<evidence type="ECO:0000313" key="2">
    <source>
        <dbReference type="Proteomes" id="UP000054144"/>
    </source>
</evidence>
<reference evidence="1 2" key="1">
    <citation type="journal article" date="2015" name="Fungal Genet. Biol.">
        <title>Evolution of novel wood decay mechanisms in Agaricales revealed by the genome sequences of Fistulina hepatica and Cylindrobasidium torrendii.</title>
        <authorList>
            <person name="Floudas D."/>
            <person name="Held B.W."/>
            <person name="Riley R."/>
            <person name="Nagy L.G."/>
            <person name="Koehler G."/>
            <person name="Ransdell A.S."/>
            <person name="Younus H."/>
            <person name="Chow J."/>
            <person name="Chiniquy J."/>
            <person name="Lipzen A."/>
            <person name="Tritt A."/>
            <person name="Sun H."/>
            <person name="Haridas S."/>
            <person name="LaButti K."/>
            <person name="Ohm R.A."/>
            <person name="Kues U."/>
            <person name="Blanchette R.A."/>
            <person name="Grigoriev I.V."/>
            <person name="Minto R.E."/>
            <person name="Hibbett D.S."/>
        </authorList>
    </citation>
    <scope>NUCLEOTIDE SEQUENCE [LARGE SCALE GENOMIC DNA]</scope>
    <source>
        <strain evidence="1 2">ATCC 64428</strain>
    </source>
</reference>
<dbReference type="PANTHER" id="PTHR35340:SF5">
    <property type="entry name" value="ASST-DOMAIN-CONTAINING PROTEIN"/>
    <property type="match status" value="1"/>
</dbReference>
<feature type="non-terminal residue" evidence="1">
    <location>
        <position position="513"/>
    </location>
</feature>
<keyword evidence="2" id="KW-1185">Reference proteome</keyword>